<dbReference type="Gene3D" id="1.10.260.50">
    <property type="match status" value="1"/>
</dbReference>
<evidence type="ECO:0000256" key="4">
    <source>
        <dbReference type="ARBA" id="ARBA00022679"/>
    </source>
</evidence>
<dbReference type="InterPro" id="IPR015422">
    <property type="entry name" value="PyrdxlP-dep_Trfase_small"/>
</dbReference>
<evidence type="ECO:0000256" key="2">
    <source>
        <dbReference type="ARBA" id="ARBA00006490"/>
    </source>
</evidence>
<evidence type="ECO:0000256" key="7">
    <source>
        <dbReference type="ARBA" id="ARBA00023004"/>
    </source>
</evidence>
<dbReference type="InterPro" id="IPR015424">
    <property type="entry name" value="PyrdxlP-dep_Trfase"/>
</dbReference>
<dbReference type="Gene3D" id="3.90.1150.10">
    <property type="entry name" value="Aspartate Aminotransferase, domain 1"/>
    <property type="match status" value="1"/>
</dbReference>
<dbReference type="PROSITE" id="PS00595">
    <property type="entry name" value="AA_TRANSFER_CLASS_5"/>
    <property type="match status" value="1"/>
</dbReference>
<evidence type="ECO:0000256" key="1">
    <source>
        <dbReference type="ARBA" id="ARBA00001933"/>
    </source>
</evidence>
<name>A0ABW6XMF5_9ACTN</name>
<dbReference type="Proteomes" id="UP001602370">
    <property type="component" value="Unassembled WGS sequence"/>
</dbReference>
<dbReference type="SUPFAM" id="SSF53383">
    <property type="entry name" value="PLP-dependent transferases"/>
    <property type="match status" value="1"/>
</dbReference>
<keyword evidence="5" id="KW-0479">Metal-binding</keyword>
<gene>
    <name evidence="12" type="ORF">ACFY8C_09950</name>
</gene>
<dbReference type="InterPro" id="IPR000192">
    <property type="entry name" value="Aminotrans_V_dom"/>
</dbReference>
<evidence type="ECO:0000256" key="8">
    <source>
        <dbReference type="ARBA" id="ARBA00023014"/>
    </source>
</evidence>
<dbReference type="EMBL" id="JBIBDZ010000002">
    <property type="protein sequence ID" value="MFF5918658.1"/>
    <property type="molecule type" value="Genomic_DNA"/>
</dbReference>
<evidence type="ECO:0000256" key="5">
    <source>
        <dbReference type="ARBA" id="ARBA00022723"/>
    </source>
</evidence>
<comment type="cofactor">
    <cofactor evidence="1 10">
        <name>pyridoxal 5'-phosphate</name>
        <dbReference type="ChEBI" id="CHEBI:597326"/>
    </cofactor>
</comment>
<comment type="caution">
    <text evidence="12">The sequence shown here is derived from an EMBL/GenBank/DDBJ whole genome shotgun (WGS) entry which is preliminary data.</text>
</comment>
<keyword evidence="13" id="KW-1185">Reference proteome</keyword>
<evidence type="ECO:0000256" key="3">
    <source>
        <dbReference type="ARBA" id="ARBA00012239"/>
    </source>
</evidence>
<proteinExistence type="inferred from homology"/>
<dbReference type="PANTHER" id="PTHR11601:SF34">
    <property type="entry name" value="CYSTEINE DESULFURASE"/>
    <property type="match status" value="1"/>
</dbReference>
<protein>
    <recommendedName>
        <fullName evidence="3">cysteine desulfurase</fullName>
        <ecNumber evidence="3">2.8.1.7</ecNumber>
    </recommendedName>
</protein>
<dbReference type="InterPro" id="IPR015421">
    <property type="entry name" value="PyrdxlP-dep_Trfase_major"/>
</dbReference>
<keyword evidence="4" id="KW-0808">Transferase</keyword>
<dbReference type="InterPro" id="IPR016454">
    <property type="entry name" value="Cysteine_dSase"/>
</dbReference>
<dbReference type="PIRSF" id="PIRSF005572">
    <property type="entry name" value="NifS"/>
    <property type="match status" value="1"/>
</dbReference>
<evidence type="ECO:0000259" key="11">
    <source>
        <dbReference type="Pfam" id="PF00266"/>
    </source>
</evidence>
<sequence>MATIYLDHQATTPMDPAVAEAMTFAATHCYANPSSPHAAGIRAFREVERARGAVARFIGAGRSEICFTSGATEGNNLAIKGVVRPGAARHVVTTAVEHKSVLDTCRSLREAGHEVTVLPVDEEGRVDPGQVAAALRPDTALVSVMLANNEVATVQPVAEIGALTRAAGVPLHCDATQGVGSLPVDVAALGVDLLTFSGHKIYGPKGVGVLYVANRLSDRAPLVPLLHGGGQERGLRAGTLNTAAVIGLGAAVGVLATGREAEAVRLAGLRARFLSELADLVPYVLNSGTGPGFLPHAVNLSFPGVDAQQLLLEVADLAVSTGSACNSSAQEPSHVLRAIGLAPERIRGSVRISFGRFTTEADAATAARALAAVAAREPARSA</sequence>
<reference evidence="12 13" key="1">
    <citation type="submission" date="2024-10" db="EMBL/GenBank/DDBJ databases">
        <title>The Natural Products Discovery Center: Release of the First 8490 Sequenced Strains for Exploring Actinobacteria Biosynthetic Diversity.</title>
        <authorList>
            <person name="Kalkreuter E."/>
            <person name="Kautsar S.A."/>
            <person name="Yang D."/>
            <person name="Bader C.D."/>
            <person name="Teijaro C.N."/>
            <person name="Fluegel L."/>
            <person name="Davis C.M."/>
            <person name="Simpson J.R."/>
            <person name="Lauterbach L."/>
            <person name="Steele A.D."/>
            <person name="Gui C."/>
            <person name="Meng S."/>
            <person name="Li G."/>
            <person name="Viehrig K."/>
            <person name="Ye F."/>
            <person name="Su P."/>
            <person name="Kiefer A.F."/>
            <person name="Nichols A."/>
            <person name="Cepeda A.J."/>
            <person name="Yan W."/>
            <person name="Fan B."/>
            <person name="Jiang Y."/>
            <person name="Adhikari A."/>
            <person name="Zheng C.-J."/>
            <person name="Schuster L."/>
            <person name="Cowan T.M."/>
            <person name="Smanski M.J."/>
            <person name="Chevrette M.G."/>
            <person name="De Carvalho L.P.S."/>
            <person name="Shen B."/>
        </authorList>
    </citation>
    <scope>NUCLEOTIDE SEQUENCE [LARGE SCALE GENOMIC DNA]</scope>
    <source>
        <strain evidence="12 13">NPDC012605</strain>
    </source>
</reference>
<evidence type="ECO:0000313" key="13">
    <source>
        <dbReference type="Proteomes" id="UP001602370"/>
    </source>
</evidence>
<feature type="domain" description="Aminotransferase class V" evidence="11">
    <location>
        <begin position="4"/>
        <end position="362"/>
    </location>
</feature>
<dbReference type="RefSeq" id="WP_030321116.1">
    <property type="nucleotide sequence ID" value="NZ_JBIBDZ010000002.1"/>
</dbReference>
<dbReference type="EC" id="2.8.1.7" evidence="3"/>
<dbReference type="Gene3D" id="3.40.640.10">
    <property type="entry name" value="Type I PLP-dependent aspartate aminotransferase-like (Major domain)"/>
    <property type="match status" value="1"/>
</dbReference>
<keyword evidence="8" id="KW-0411">Iron-sulfur</keyword>
<dbReference type="InterPro" id="IPR020578">
    <property type="entry name" value="Aminotrans_V_PyrdxlP_BS"/>
</dbReference>
<evidence type="ECO:0000256" key="6">
    <source>
        <dbReference type="ARBA" id="ARBA00022898"/>
    </source>
</evidence>
<dbReference type="Pfam" id="PF00266">
    <property type="entry name" value="Aminotran_5"/>
    <property type="match status" value="1"/>
</dbReference>
<comment type="catalytic activity">
    <reaction evidence="9">
        <text>(sulfur carrier)-H + L-cysteine = (sulfur carrier)-SH + L-alanine</text>
        <dbReference type="Rhea" id="RHEA:43892"/>
        <dbReference type="Rhea" id="RHEA-COMP:14737"/>
        <dbReference type="Rhea" id="RHEA-COMP:14739"/>
        <dbReference type="ChEBI" id="CHEBI:29917"/>
        <dbReference type="ChEBI" id="CHEBI:35235"/>
        <dbReference type="ChEBI" id="CHEBI:57972"/>
        <dbReference type="ChEBI" id="CHEBI:64428"/>
        <dbReference type="EC" id="2.8.1.7"/>
    </reaction>
</comment>
<dbReference type="PANTHER" id="PTHR11601">
    <property type="entry name" value="CYSTEINE DESULFURYLASE FAMILY MEMBER"/>
    <property type="match status" value="1"/>
</dbReference>
<evidence type="ECO:0000256" key="10">
    <source>
        <dbReference type="RuleBase" id="RU004504"/>
    </source>
</evidence>
<comment type="similarity">
    <text evidence="2">Belongs to the class-V pyridoxal-phosphate-dependent aminotransferase family. NifS/IscS subfamily.</text>
</comment>
<keyword evidence="6" id="KW-0663">Pyridoxal phosphate</keyword>
<organism evidence="12 13">
    <name type="scientific">Streptomyces flavochromogenes</name>
    <dbReference type="NCBI Taxonomy" id="68199"/>
    <lineage>
        <taxon>Bacteria</taxon>
        <taxon>Bacillati</taxon>
        <taxon>Actinomycetota</taxon>
        <taxon>Actinomycetes</taxon>
        <taxon>Kitasatosporales</taxon>
        <taxon>Streptomycetaceae</taxon>
        <taxon>Streptomyces</taxon>
    </lineage>
</organism>
<accession>A0ABW6XMF5</accession>
<keyword evidence="7" id="KW-0408">Iron</keyword>
<evidence type="ECO:0000256" key="9">
    <source>
        <dbReference type="ARBA" id="ARBA00050776"/>
    </source>
</evidence>
<evidence type="ECO:0000313" key="12">
    <source>
        <dbReference type="EMBL" id="MFF5918658.1"/>
    </source>
</evidence>